<dbReference type="InterPro" id="IPR029039">
    <property type="entry name" value="Flavoprotein-like_sf"/>
</dbReference>
<proteinExistence type="inferred from homology"/>
<dbReference type="PANTHER" id="PTHR43741:SF4">
    <property type="entry name" value="FMN-DEPENDENT NADH:QUINONE OXIDOREDUCTASE"/>
    <property type="match status" value="1"/>
</dbReference>
<evidence type="ECO:0000313" key="9">
    <source>
        <dbReference type="Proteomes" id="UP000501648"/>
    </source>
</evidence>
<dbReference type="InterPro" id="IPR003680">
    <property type="entry name" value="Flavodoxin_fold"/>
</dbReference>
<evidence type="ECO:0000256" key="4">
    <source>
        <dbReference type="ARBA" id="ARBA00023027"/>
    </source>
</evidence>
<dbReference type="PANTHER" id="PTHR43741">
    <property type="entry name" value="FMN-DEPENDENT NADH-AZOREDUCTASE 1"/>
    <property type="match status" value="1"/>
</dbReference>
<dbReference type="InterPro" id="IPR023048">
    <property type="entry name" value="NADH:quinone_OxRdtase_FMN_depd"/>
</dbReference>
<comment type="function">
    <text evidence="6">Quinone reductase that provides resistance to thiol-specific stress caused by electrophilic quinones.</text>
</comment>
<dbReference type="GO" id="GO:0010181">
    <property type="term" value="F:FMN binding"/>
    <property type="evidence" value="ECO:0007669"/>
    <property type="project" value="UniProtKB-UniRule"/>
</dbReference>
<name>A0A6M3ZW47_9BURK</name>
<evidence type="ECO:0000259" key="7">
    <source>
        <dbReference type="Pfam" id="PF02525"/>
    </source>
</evidence>
<feature type="binding site" evidence="6">
    <location>
        <begin position="17"/>
        <end position="19"/>
    </location>
    <ligand>
        <name>FMN</name>
        <dbReference type="ChEBI" id="CHEBI:58210"/>
    </ligand>
</feature>
<accession>A0A6M3ZW47</accession>
<dbReference type="EMBL" id="CP008956">
    <property type="protein sequence ID" value="QJQ02919.1"/>
    <property type="molecule type" value="Genomic_DNA"/>
</dbReference>
<comment type="similarity">
    <text evidence="6">Belongs to the azoreductase type 1 family.</text>
</comment>
<sequence length="205" mass="21773">MTMKLLHLDASILGDHSVSRQLSADIVARLRSLYPDLEVVYRDLAANAPQHLSAAHLAAFGGAEVDDPALRADLALGQACLDELLQADLLVIGAPMYNFSLPSSLKAWIDRVAVAGTTFAYTDAGPEGLLKGRKAYIASVRGGQYGEGTPAAALDHQERYLQDLLGFLGIVDVTVVRAEGVAMGETEKTQALATAAARIAFLRVQ</sequence>
<protein>
    <recommendedName>
        <fullName evidence="6">FMN dependent NADH:quinone oxidoreductase</fullName>
        <ecNumber evidence="6">1.6.5.-</ecNumber>
    </recommendedName>
    <alternativeName>
        <fullName evidence="6">Azo-dye reductase</fullName>
    </alternativeName>
    <alternativeName>
        <fullName evidence="6">FMN-dependent NADH-azo compound oxidoreductase</fullName>
    </alternativeName>
    <alternativeName>
        <fullName evidence="6">FMN-dependent NADH-azoreductase</fullName>
        <ecNumber evidence="6">1.7.1.17</ecNumber>
    </alternativeName>
</protein>
<organism evidence="8 9">
    <name type="scientific">Herbaspirillum rubrisubalbicans Os34</name>
    <dbReference type="NCBI Taxonomy" id="1235827"/>
    <lineage>
        <taxon>Bacteria</taxon>
        <taxon>Pseudomonadati</taxon>
        <taxon>Pseudomonadota</taxon>
        <taxon>Betaproteobacteria</taxon>
        <taxon>Burkholderiales</taxon>
        <taxon>Oxalobacteraceae</taxon>
        <taxon>Herbaspirillum</taxon>
    </lineage>
</organism>
<evidence type="ECO:0000256" key="5">
    <source>
        <dbReference type="ARBA" id="ARBA00048542"/>
    </source>
</evidence>
<comment type="catalytic activity">
    <reaction evidence="5">
        <text>N,N-dimethyl-1,4-phenylenediamine + anthranilate + 2 NAD(+) = 2-(4-dimethylaminophenyl)diazenylbenzoate + 2 NADH + 2 H(+)</text>
        <dbReference type="Rhea" id="RHEA:55872"/>
        <dbReference type="ChEBI" id="CHEBI:15378"/>
        <dbReference type="ChEBI" id="CHEBI:15783"/>
        <dbReference type="ChEBI" id="CHEBI:16567"/>
        <dbReference type="ChEBI" id="CHEBI:57540"/>
        <dbReference type="ChEBI" id="CHEBI:57945"/>
        <dbReference type="ChEBI" id="CHEBI:71579"/>
        <dbReference type="EC" id="1.7.1.17"/>
    </reaction>
    <physiologicalReaction direction="right-to-left" evidence="5">
        <dbReference type="Rhea" id="RHEA:55874"/>
    </physiologicalReaction>
</comment>
<dbReference type="GO" id="GO:0016655">
    <property type="term" value="F:oxidoreductase activity, acting on NAD(P)H, quinone or similar compound as acceptor"/>
    <property type="evidence" value="ECO:0007669"/>
    <property type="project" value="InterPro"/>
</dbReference>
<comment type="caution">
    <text evidence="6">Lacks conserved residue(s) required for the propagation of feature annotation.</text>
</comment>
<dbReference type="AlphaFoldDB" id="A0A6M3ZW47"/>
<dbReference type="Gene3D" id="3.40.50.360">
    <property type="match status" value="1"/>
</dbReference>
<dbReference type="HAMAP" id="MF_01216">
    <property type="entry name" value="Azoreductase_type1"/>
    <property type="match status" value="1"/>
</dbReference>
<keyword evidence="1 6" id="KW-0285">Flavoprotein</keyword>
<keyword evidence="2 6" id="KW-0288">FMN</keyword>
<keyword evidence="4 6" id="KW-0520">NAD</keyword>
<reference evidence="8 9" key="1">
    <citation type="journal article" date="2012" name="J. Bacteriol.">
        <title>Genome sequence of the pathogenic Herbaspirillum seropedicae strain Os34, isolated from rice roots.</title>
        <authorList>
            <person name="Ye W."/>
            <person name="Ye S."/>
            <person name="Liu J."/>
            <person name="Chang S."/>
            <person name="Chen M."/>
            <person name="Zhu B."/>
            <person name="Guo L."/>
            <person name="An Q."/>
        </authorList>
    </citation>
    <scope>NUCLEOTIDE SEQUENCE [LARGE SCALE GENOMIC DNA]</scope>
    <source>
        <strain evidence="8 9">Os34</strain>
    </source>
</reference>
<evidence type="ECO:0000256" key="3">
    <source>
        <dbReference type="ARBA" id="ARBA00023002"/>
    </source>
</evidence>
<comment type="function">
    <text evidence="6">Also exhibits azoreductase activity. Catalyzes the reductive cleavage of the azo bond in aromatic azo compounds to the corresponding amines.</text>
</comment>
<feature type="binding site" evidence="6">
    <location>
        <position position="11"/>
    </location>
    <ligand>
        <name>FMN</name>
        <dbReference type="ChEBI" id="CHEBI:58210"/>
    </ligand>
</feature>
<dbReference type="Pfam" id="PF02525">
    <property type="entry name" value="Flavodoxin_2"/>
    <property type="match status" value="1"/>
</dbReference>
<gene>
    <name evidence="6" type="primary">azoR</name>
    <name evidence="8" type="ORF">C798_22650</name>
</gene>
<dbReference type="SUPFAM" id="SSF52218">
    <property type="entry name" value="Flavoproteins"/>
    <property type="match status" value="1"/>
</dbReference>
<evidence type="ECO:0000313" key="8">
    <source>
        <dbReference type="EMBL" id="QJQ02919.1"/>
    </source>
</evidence>
<keyword evidence="3 6" id="KW-0560">Oxidoreductase</keyword>
<evidence type="ECO:0000256" key="6">
    <source>
        <dbReference type="HAMAP-Rule" id="MF_01216"/>
    </source>
</evidence>
<dbReference type="EC" id="1.7.1.17" evidence="6"/>
<comment type="catalytic activity">
    <reaction evidence="6">
        <text>2 a quinone + NADH + H(+) = 2 a 1,4-benzosemiquinone + NAD(+)</text>
        <dbReference type="Rhea" id="RHEA:65952"/>
        <dbReference type="ChEBI" id="CHEBI:15378"/>
        <dbReference type="ChEBI" id="CHEBI:57540"/>
        <dbReference type="ChEBI" id="CHEBI:57945"/>
        <dbReference type="ChEBI" id="CHEBI:132124"/>
        <dbReference type="ChEBI" id="CHEBI:134225"/>
    </reaction>
</comment>
<dbReference type="InterPro" id="IPR050104">
    <property type="entry name" value="FMN-dep_NADH:Q_OxRdtase_AzoR1"/>
</dbReference>
<feature type="domain" description="Flavodoxin-like fold" evidence="7">
    <location>
        <begin position="3"/>
        <end position="199"/>
    </location>
</feature>
<dbReference type="Proteomes" id="UP000501648">
    <property type="component" value="Chromosome"/>
</dbReference>
<evidence type="ECO:0000256" key="2">
    <source>
        <dbReference type="ARBA" id="ARBA00022643"/>
    </source>
</evidence>
<comment type="subunit">
    <text evidence="6">Homodimer.</text>
</comment>
<dbReference type="GO" id="GO:0016652">
    <property type="term" value="F:oxidoreductase activity, acting on NAD(P)H as acceptor"/>
    <property type="evidence" value="ECO:0007669"/>
    <property type="project" value="UniProtKB-UniRule"/>
</dbReference>
<comment type="cofactor">
    <cofactor evidence="6">
        <name>FMN</name>
        <dbReference type="ChEBI" id="CHEBI:58210"/>
    </cofactor>
    <text evidence="6">Binds 1 FMN per subunit.</text>
</comment>
<evidence type="ECO:0000256" key="1">
    <source>
        <dbReference type="ARBA" id="ARBA00022630"/>
    </source>
</evidence>
<dbReference type="EC" id="1.6.5.-" evidence="6"/>
<dbReference type="GO" id="GO:0009055">
    <property type="term" value="F:electron transfer activity"/>
    <property type="evidence" value="ECO:0007669"/>
    <property type="project" value="UniProtKB-UniRule"/>
</dbReference>
<feature type="binding site" evidence="6">
    <location>
        <begin position="96"/>
        <end position="99"/>
    </location>
    <ligand>
        <name>FMN</name>
        <dbReference type="ChEBI" id="CHEBI:58210"/>
    </ligand>
</feature>